<protein>
    <submittedName>
        <fullName evidence="2">HipA-like protein</fullName>
    </submittedName>
</protein>
<dbReference type="Proteomes" id="UP000241964">
    <property type="component" value="Unassembled WGS sequence"/>
</dbReference>
<dbReference type="AlphaFoldDB" id="A0A2P8FSN4"/>
<dbReference type="Pfam" id="PF13657">
    <property type="entry name" value="Couple_hipA"/>
    <property type="match status" value="1"/>
</dbReference>
<name>A0A2P8FSN4_9BACT</name>
<feature type="domain" description="HipA N-terminal subdomain 1" evidence="1">
    <location>
        <begin position="6"/>
        <end position="66"/>
    </location>
</feature>
<dbReference type="EMBL" id="PYAS01000013">
    <property type="protein sequence ID" value="PSL24726.1"/>
    <property type="molecule type" value="Genomic_DNA"/>
</dbReference>
<organism evidence="2 3">
    <name type="scientific">Dyadobacter jiangsuensis</name>
    <dbReference type="NCBI Taxonomy" id="1591085"/>
    <lineage>
        <taxon>Bacteria</taxon>
        <taxon>Pseudomonadati</taxon>
        <taxon>Bacteroidota</taxon>
        <taxon>Cytophagia</taxon>
        <taxon>Cytophagales</taxon>
        <taxon>Spirosomataceae</taxon>
        <taxon>Dyadobacter</taxon>
    </lineage>
</organism>
<dbReference type="InterPro" id="IPR017508">
    <property type="entry name" value="HipA_N1"/>
</dbReference>
<dbReference type="NCBIfam" id="TIGR03071">
    <property type="entry name" value="couple_hipA"/>
    <property type="match status" value="1"/>
</dbReference>
<reference evidence="2 3" key="1">
    <citation type="submission" date="2018-03" db="EMBL/GenBank/DDBJ databases">
        <title>Genomic Encyclopedia of Archaeal and Bacterial Type Strains, Phase II (KMG-II): from individual species to whole genera.</title>
        <authorList>
            <person name="Goeker M."/>
        </authorList>
    </citation>
    <scope>NUCLEOTIDE SEQUENCE [LARGE SCALE GENOMIC DNA]</scope>
    <source>
        <strain evidence="2 3">DSM 29057</strain>
    </source>
</reference>
<evidence type="ECO:0000313" key="3">
    <source>
        <dbReference type="Proteomes" id="UP000241964"/>
    </source>
</evidence>
<comment type="caution">
    <text evidence="2">The sequence shown here is derived from an EMBL/GenBank/DDBJ whole genome shotgun (WGS) entry which is preliminary data.</text>
</comment>
<keyword evidence="3" id="KW-1185">Reference proteome</keyword>
<dbReference type="RefSeq" id="WP_106598062.1">
    <property type="nucleotide sequence ID" value="NZ_PYAS01000013.1"/>
</dbReference>
<dbReference type="OrthoDB" id="196808at2"/>
<sequence>MGKQAYVYYRESLAGHLEETDEGYTFVYDPKYLESNDPMPVSLTLPLQSEAFTSRILFAFFDGLIPVD</sequence>
<evidence type="ECO:0000313" key="2">
    <source>
        <dbReference type="EMBL" id="PSL24726.1"/>
    </source>
</evidence>
<evidence type="ECO:0000259" key="1">
    <source>
        <dbReference type="Pfam" id="PF13657"/>
    </source>
</evidence>
<proteinExistence type="predicted"/>
<gene>
    <name evidence="2" type="ORF">CLV60_113150</name>
</gene>
<accession>A0A2P8FSN4</accession>